<accession>A0A9W9NZ82</accession>
<dbReference type="RefSeq" id="XP_058330462.1">
    <property type="nucleotide sequence ID" value="XM_058474722.1"/>
</dbReference>
<name>A0A9W9NZ82_9EURO</name>
<dbReference type="Gene3D" id="3.40.50.1110">
    <property type="entry name" value="SGNH hydrolase"/>
    <property type="match status" value="1"/>
</dbReference>
<dbReference type="InterPro" id="IPR036514">
    <property type="entry name" value="SGNH_hydro_sf"/>
</dbReference>
<dbReference type="AlphaFoldDB" id="A0A9W9NZ82"/>
<keyword evidence="4" id="KW-1185">Reference proteome</keyword>
<keyword evidence="1" id="KW-0732">Signal</keyword>
<feature type="chain" id="PRO_5040813403" evidence="1">
    <location>
        <begin position="18"/>
        <end position="418"/>
    </location>
</feature>
<dbReference type="CDD" id="cd01831">
    <property type="entry name" value="Endoglucanase_E_like"/>
    <property type="match status" value="1"/>
</dbReference>
<dbReference type="PANTHER" id="PTHR37834:SF2">
    <property type="entry name" value="ESTERASE, SGNH HYDROLASE-TYPE"/>
    <property type="match status" value="1"/>
</dbReference>
<dbReference type="InterPro" id="IPR052762">
    <property type="entry name" value="PCW_deacetylase/CE"/>
</dbReference>
<proteinExistence type="predicted"/>
<protein>
    <submittedName>
        <fullName evidence="3">Acetylxylan esterase</fullName>
    </submittedName>
</protein>
<comment type="caution">
    <text evidence="3">The sequence shown here is derived from an EMBL/GenBank/DDBJ whole genome shotgun (WGS) entry which is preliminary data.</text>
</comment>
<dbReference type="OrthoDB" id="426133at2759"/>
<dbReference type="InterPro" id="IPR013830">
    <property type="entry name" value="SGNH_hydro"/>
</dbReference>
<sequence length="418" mass="46812">MRLGYLGLAALWSLASATILQNGQEKEDPWPGQAPQIALDNSWATYEAGAPEIAYKGRWDSKHVSFSFGPATSEGTLVAYRIGSLDWQYSNVTADSTYQFVGPWSELAPELVDVKKGFELRGMSSILSLRVKLGPGISLPRLRSVHLFTDILGTIQIAGVSVASSAALSIPPRFDKKVEIIGASLATGQFASYETLSSWAYLFVAGLGNVEHTITNSYKAYPGVCLVDNQCYGGSAHGMTWYWHRASDPGTRSREAYPDHSMEFWDNKAEQPADLVVIQLGGNDHRHPNEIPPANFYHAYIELIDDIHATWPNAKVMIMGQWGIWEKKGLTYEATQVYEEEARKVQEHYKDKGFVYYFSTRGVLQHNDINPMNHCTDVGHIKLASHLIEWTRLVMGWKPEATGEVQHGTMFWNNMQQY</sequence>
<dbReference type="SUPFAM" id="SSF52266">
    <property type="entry name" value="SGNH hydrolase"/>
    <property type="match status" value="1"/>
</dbReference>
<evidence type="ECO:0000256" key="1">
    <source>
        <dbReference type="SAM" id="SignalP"/>
    </source>
</evidence>
<dbReference type="InterPro" id="IPR037461">
    <property type="entry name" value="CtCE2-like_dom"/>
</dbReference>
<dbReference type="GO" id="GO:0052689">
    <property type="term" value="F:carboxylic ester hydrolase activity"/>
    <property type="evidence" value="ECO:0007669"/>
    <property type="project" value="InterPro"/>
</dbReference>
<dbReference type="GeneID" id="83202025"/>
<organism evidence="3 4">
    <name type="scientific">Penicillium chermesinum</name>
    <dbReference type="NCBI Taxonomy" id="63820"/>
    <lineage>
        <taxon>Eukaryota</taxon>
        <taxon>Fungi</taxon>
        <taxon>Dikarya</taxon>
        <taxon>Ascomycota</taxon>
        <taxon>Pezizomycotina</taxon>
        <taxon>Eurotiomycetes</taxon>
        <taxon>Eurotiomycetidae</taxon>
        <taxon>Eurotiales</taxon>
        <taxon>Aspergillaceae</taxon>
        <taxon>Penicillium</taxon>
    </lineage>
</organism>
<reference evidence="3" key="2">
    <citation type="journal article" date="2023" name="IMA Fungus">
        <title>Comparative genomic study of the Penicillium genus elucidates a diverse pangenome and 15 lateral gene transfer events.</title>
        <authorList>
            <person name="Petersen C."/>
            <person name="Sorensen T."/>
            <person name="Nielsen M.R."/>
            <person name="Sondergaard T.E."/>
            <person name="Sorensen J.L."/>
            <person name="Fitzpatrick D.A."/>
            <person name="Frisvad J.C."/>
            <person name="Nielsen K.L."/>
        </authorList>
    </citation>
    <scope>NUCLEOTIDE SEQUENCE</scope>
    <source>
        <strain evidence="3">IBT 19713</strain>
    </source>
</reference>
<dbReference type="Pfam" id="PF13472">
    <property type="entry name" value="Lipase_GDSL_2"/>
    <property type="match status" value="1"/>
</dbReference>
<feature type="domain" description="SGNH hydrolase-type esterase" evidence="2">
    <location>
        <begin position="262"/>
        <end position="370"/>
    </location>
</feature>
<dbReference type="Proteomes" id="UP001150941">
    <property type="component" value="Unassembled WGS sequence"/>
</dbReference>
<dbReference type="PANTHER" id="PTHR37834">
    <property type="entry name" value="GDSL-LIKE LIPASE/ACYLHYDROLASE DOMAIN PROTEIN (AFU_ORTHOLOGUE AFUA_2G00620)"/>
    <property type="match status" value="1"/>
</dbReference>
<evidence type="ECO:0000313" key="4">
    <source>
        <dbReference type="Proteomes" id="UP001150941"/>
    </source>
</evidence>
<dbReference type="EMBL" id="JAPQKS010000004">
    <property type="protein sequence ID" value="KAJ5232469.1"/>
    <property type="molecule type" value="Genomic_DNA"/>
</dbReference>
<evidence type="ECO:0000259" key="2">
    <source>
        <dbReference type="Pfam" id="PF13472"/>
    </source>
</evidence>
<gene>
    <name evidence="3" type="ORF">N7468_005425</name>
</gene>
<feature type="signal peptide" evidence="1">
    <location>
        <begin position="1"/>
        <end position="17"/>
    </location>
</feature>
<evidence type="ECO:0000313" key="3">
    <source>
        <dbReference type="EMBL" id="KAJ5232469.1"/>
    </source>
</evidence>
<reference evidence="3" key="1">
    <citation type="submission" date="2022-11" db="EMBL/GenBank/DDBJ databases">
        <authorList>
            <person name="Petersen C."/>
        </authorList>
    </citation>
    <scope>NUCLEOTIDE SEQUENCE</scope>
    <source>
        <strain evidence="3">IBT 19713</strain>
    </source>
</reference>